<dbReference type="InterPro" id="IPR028978">
    <property type="entry name" value="Chorismate_lyase_/UTRA_dom_sf"/>
</dbReference>
<dbReference type="PROSITE" id="PS50949">
    <property type="entry name" value="HTH_GNTR"/>
    <property type="match status" value="1"/>
</dbReference>
<feature type="domain" description="HTH gntR-type" evidence="4">
    <location>
        <begin position="3"/>
        <end position="73"/>
    </location>
</feature>
<dbReference type="EMBL" id="CP165735">
    <property type="protein sequence ID" value="XDV71302.1"/>
    <property type="molecule type" value="Genomic_DNA"/>
</dbReference>
<dbReference type="InterPro" id="IPR011663">
    <property type="entry name" value="UTRA"/>
</dbReference>
<evidence type="ECO:0000256" key="3">
    <source>
        <dbReference type="ARBA" id="ARBA00023163"/>
    </source>
</evidence>
<dbReference type="Pfam" id="PF00392">
    <property type="entry name" value="GntR"/>
    <property type="match status" value="1"/>
</dbReference>
<accession>A0AB39YRY3</accession>
<protein>
    <submittedName>
        <fullName evidence="5">GntR family transcriptional regulator</fullName>
    </submittedName>
</protein>
<dbReference type="GO" id="GO:0003677">
    <property type="term" value="F:DNA binding"/>
    <property type="evidence" value="ECO:0007669"/>
    <property type="project" value="UniProtKB-KW"/>
</dbReference>
<dbReference type="InterPro" id="IPR050679">
    <property type="entry name" value="Bact_HTH_transcr_reg"/>
</dbReference>
<evidence type="ECO:0000259" key="4">
    <source>
        <dbReference type="PROSITE" id="PS50949"/>
    </source>
</evidence>
<evidence type="ECO:0000313" key="5">
    <source>
        <dbReference type="EMBL" id="XDV71302.1"/>
    </source>
</evidence>
<dbReference type="PANTHER" id="PTHR44846">
    <property type="entry name" value="MANNOSYL-D-GLYCERATE TRANSPORT/METABOLISM SYSTEM REPRESSOR MNGR-RELATED"/>
    <property type="match status" value="1"/>
</dbReference>
<reference evidence="5" key="1">
    <citation type="submission" date="2024-07" db="EMBL/GenBank/DDBJ databases">
        <authorList>
            <person name="Li J."/>
            <person name="Wei H."/>
            <person name="Ma J."/>
        </authorList>
    </citation>
    <scope>NUCLEOTIDE SEQUENCE</scope>
    <source>
        <strain evidence="5">AMU7</strain>
    </source>
</reference>
<gene>
    <name evidence="5" type="ORF">ABQM86_20465</name>
</gene>
<dbReference type="Gene3D" id="1.10.10.10">
    <property type="entry name" value="Winged helix-like DNA-binding domain superfamily/Winged helix DNA-binding domain"/>
    <property type="match status" value="1"/>
</dbReference>
<keyword evidence="1" id="KW-0805">Transcription regulation</keyword>
<dbReference type="SMART" id="SM00345">
    <property type="entry name" value="HTH_GNTR"/>
    <property type="match status" value="1"/>
</dbReference>
<dbReference type="PRINTS" id="PR00035">
    <property type="entry name" value="HTHGNTR"/>
</dbReference>
<evidence type="ECO:0000256" key="2">
    <source>
        <dbReference type="ARBA" id="ARBA00023125"/>
    </source>
</evidence>
<keyword evidence="3" id="KW-0804">Transcription</keyword>
<dbReference type="SUPFAM" id="SSF64288">
    <property type="entry name" value="Chorismate lyase-like"/>
    <property type="match status" value="1"/>
</dbReference>
<dbReference type="SMART" id="SM00866">
    <property type="entry name" value="UTRA"/>
    <property type="match status" value="1"/>
</dbReference>
<keyword evidence="2" id="KW-0238">DNA-binding</keyword>
<dbReference type="InterPro" id="IPR036388">
    <property type="entry name" value="WH-like_DNA-bd_sf"/>
</dbReference>
<sequence>MTDQAVQALYMEIEQWLRAKVMAGREGDPLPSEAELATQFGVSRMTSRQAMQNLAAEGLVRRKRGSGTYIAPRPMHRHAGPLMNFTSDMHRRGLTASSQLMSAELREATAAELDALRQEPKSRVVAIHRLRLADGTPMAIETTSLTPDCASVLAEDLETGSLHDALRSLGRQPTTALSWISARTASPAEANLLNLPPKSPVLVERRIISDQNEKPLEFTTTIYHPERYVIDAVFTLAPAPEADEAK</sequence>
<dbReference type="RefSeq" id="WP_280624608.1">
    <property type="nucleotide sequence ID" value="NZ_CP165735.1"/>
</dbReference>
<dbReference type="Gene3D" id="3.40.1410.10">
    <property type="entry name" value="Chorismate lyase-like"/>
    <property type="match status" value="1"/>
</dbReference>
<dbReference type="GO" id="GO:0003700">
    <property type="term" value="F:DNA-binding transcription factor activity"/>
    <property type="evidence" value="ECO:0007669"/>
    <property type="project" value="InterPro"/>
</dbReference>
<dbReference type="Pfam" id="PF07702">
    <property type="entry name" value="UTRA"/>
    <property type="match status" value="1"/>
</dbReference>
<dbReference type="SUPFAM" id="SSF46785">
    <property type="entry name" value="Winged helix' DNA-binding domain"/>
    <property type="match status" value="1"/>
</dbReference>
<dbReference type="InterPro" id="IPR000524">
    <property type="entry name" value="Tscrpt_reg_HTH_GntR"/>
</dbReference>
<proteinExistence type="predicted"/>
<organism evidence="5">
    <name type="scientific">Paenarthrobacter sp. AMU7</name>
    <dbReference type="NCBI Taxonomy" id="3162492"/>
    <lineage>
        <taxon>Bacteria</taxon>
        <taxon>Bacillati</taxon>
        <taxon>Actinomycetota</taxon>
        <taxon>Actinomycetes</taxon>
        <taxon>Micrococcales</taxon>
        <taxon>Micrococcaceae</taxon>
        <taxon>Paenarthrobacter</taxon>
    </lineage>
</organism>
<dbReference type="AlphaFoldDB" id="A0AB39YRY3"/>
<evidence type="ECO:0000256" key="1">
    <source>
        <dbReference type="ARBA" id="ARBA00023015"/>
    </source>
</evidence>
<name>A0AB39YRY3_9MICC</name>
<dbReference type="CDD" id="cd07377">
    <property type="entry name" value="WHTH_GntR"/>
    <property type="match status" value="1"/>
</dbReference>
<dbReference type="InterPro" id="IPR036390">
    <property type="entry name" value="WH_DNA-bd_sf"/>
</dbReference>